<reference evidence="1" key="1">
    <citation type="submission" date="2022-07" db="EMBL/GenBank/DDBJ databases">
        <title>Parvularcula maris sp. nov., an algicidal bacterium isolated from seawater.</title>
        <authorList>
            <person name="Li F."/>
        </authorList>
    </citation>
    <scope>NUCLEOTIDE SEQUENCE</scope>
    <source>
        <strain evidence="1">BGMRC 0090</strain>
    </source>
</reference>
<evidence type="ECO:0000313" key="1">
    <source>
        <dbReference type="EMBL" id="MCQ8186247.1"/>
    </source>
</evidence>
<dbReference type="Pfam" id="PF06073">
    <property type="entry name" value="DUF934"/>
    <property type="match status" value="1"/>
</dbReference>
<dbReference type="InterPro" id="IPR008318">
    <property type="entry name" value="UCP030820"/>
</dbReference>
<protein>
    <submittedName>
        <fullName evidence="1">DUF934 domain-containing protein</fullName>
    </submittedName>
</protein>
<dbReference type="Proteomes" id="UP001142610">
    <property type="component" value="Unassembled WGS sequence"/>
</dbReference>
<keyword evidence="2" id="KW-1185">Reference proteome</keyword>
<dbReference type="RefSeq" id="WP_256620150.1">
    <property type="nucleotide sequence ID" value="NZ_JANIBC010000015.1"/>
</dbReference>
<evidence type="ECO:0000313" key="2">
    <source>
        <dbReference type="Proteomes" id="UP001142610"/>
    </source>
</evidence>
<dbReference type="AlphaFoldDB" id="A0A9X2LCY9"/>
<gene>
    <name evidence="1" type="ORF">NOG11_12735</name>
</gene>
<dbReference type="EMBL" id="JANIBC010000015">
    <property type="protein sequence ID" value="MCQ8186247.1"/>
    <property type="molecule type" value="Genomic_DNA"/>
</dbReference>
<organism evidence="1 2">
    <name type="scientific">Parvularcula maris</name>
    <dbReference type="NCBI Taxonomy" id="2965077"/>
    <lineage>
        <taxon>Bacteria</taxon>
        <taxon>Pseudomonadati</taxon>
        <taxon>Pseudomonadota</taxon>
        <taxon>Alphaproteobacteria</taxon>
        <taxon>Parvularculales</taxon>
        <taxon>Parvularculaceae</taxon>
        <taxon>Parvularcula</taxon>
    </lineage>
</organism>
<comment type="caution">
    <text evidence="1">The sequence shown here is derived from an EMBL/GenBank/DDBJ whole genome shotgun (WGS) entry which is preliminary data.</text>
</comment>
<name>A0A9X2LCY9_9PROT</name>
<sequence length="132" mass="14725">MPTLFDLREGAVRQEGIEPSVSIPSGRDLVAEPLDLEGVTAIRLDMPGFKDGRAFSQARLLRQRFGFEGDLIVGGHVLPDQAQAMLRVGVNLVELADDVRVDAFAQGVKAYRYAYQRPAEGRPVFELRREER</sequence>
<proteinExistence type="predicted"/>
<accession>A0A9X2LCY9</accession>